<gene>
    <name evidence="8" type="ORF">QYF61_017989</name>
</gene>
<keyword evidence="2" id="KW-0472">Membrane</keyword>
<dbReference type="InterPro" id="IPR013151">
    <property type="entry name" value="Immunoglobulin_dom"/>
</dbReference>
<feature type="region of interest" description="Disordered" evidence="6">
    <location>
        <begin position="297"/>
        <end position="330"/>
    </location>
</feature>
<evidence type="ECO:0000256" key="4">
    <source>
        <dbReference type="ARBA" id="ARBA00023180"/>
    </source>
</evidence>
<feature type="domain" description="Ig-like" evidence="7">
    <location>
        <begin position="5"/>
        <end position="93"/>
    </location>
</feature>
<dbReference type="PANTHER" id="PTHR11640">
    <property type="entry name" value="NEPHRIN"/>
    <property type="match status" value="1"/>
</dbReference>
<evidence type="ECO:0000256" key="2">
    <source>
        <dbReference type="ARBA" id="ARBA00023136"/>
    </source>
</evidence>
<keyword evidence="9" id="KW-1185">Reference proteome</keyword>
<evidence type="ECO:0000256" key="5">
    <source>
        <dbReference type="ARBA" id="ARBA00023319"/>
    </source>
</evidence>
<dbReference type="AlphaFoldDB" id="A0AAN7RPC6"/>
<dbReference type="Pfam" id="PF00047">
    <property type="entry name" value="ig"/>
    <property type="match status" value="1"/>
</dbReference>
<dbReference type="SMART" id="SM00409">
    <property type="entry name" value="IG"/>
    <property type="match status" value="3"/>
</dbReference>
<protein>
    <recommendedName>
        <fullName evidence="7">Ig-like domain-containing protein</fullName>
    </recommendedName>
</protein>
<dbReference type="SMART" id="SM00408">
    <property type="entry name" value="IGc2"/>
    <property type="match status" value="2"/>
</dbReference>
<evidence type="ECO:0000256" key="1">
    <source>
        <dbReference type="ARBA" id="ARBA00004479"/>
    </source>
</evidence>
<sequence>MTPNPPVIEGLESPDVRAGDTLRLVCVVRGGNPLPSLHWEKDGWPLPGSWVAEGRPPLSRSRLTLPVTPADDGATLRCHAHSARGPALSASVTLRVTYPPAEVTIAGTPTVAENGTVTLSCTSAPSNPPVRLRWWLGGRELLPTDTTRTQAEGRGSVTVSNVTLVGRRRDHGRPLVCEAVTAGLGARSATLLLSVTHPPQELWLETPPPNATFRVGARVRLGCHARGGHPSPRLTWSKDGRPLKEGAQTEGGGVVSRELVVTATPSDNGATYRCQASGDPRGPALGAHTRLRVLCEPPRPAGPGTRGEGGPGVGEGAGGEGTWGGGGHGVGDGGHGVVVAMGGHGGMVAMGWWWPWGG</sequence>
<feature type="region of interest" description="Disordered" evidence="6">
    <location>
        <begin position="224"/>
        <end position="252"/>
    </location>
</feature>
<reference evidence="8 9" key="1">
    <citation type="journal article" date="2023" name="J. Hered.">
        <title>Chromosome-level genome of the wood stork (Mycteria americana) provides insight into avian chromosome evolution.</title>
        <authorList>
            <person name="Flamio R. Jr."/>
            <person name="Ramstad K.M."/>
        </authorList>
    </citation>
    <scope>NUCLEOTIDE SEQUENCE [LARGE SCALE GENOMIC DNA]</scope>
    <source>
        <strain evidence="8">JAX WOST 10</strain>
    </source>
</reference>
<evidence type="ECO:0000313" key="9">
    <source>
        <dbReference type="Proteomes" id="UP001333110"/>
    </source>
</evidence>
<dbReference type="InterPro" id="IPR007110">
    <property type="entry name" value="Ig-like_dom"/>
</dbReference>
<dbReference type="InterPro" id="IPR036179">
    <property type="entry name" value="Ig-like_dom_sf"/>
</dbReference>
<accession>A0AAN7RPC6</accession>
<organism evidence="8 9">
    <name type="scientific">Mycteria americana</name>
    <name type="common">Wood stork</name>
    <dbReference type="NCBI Taxonomy" id="33587"/>
    <lineage>
        <taxon>Eukaryota</taxon>
        <taxon>Metazoa</taxon>
        <taxon>Chordata</taxon>
        <taxon>Craniata</taxon>
        <taxon>Vertebrata</taxon>
        <taxon>Euteleostomi</taxon>
        <taxon>Archelosauria</taxon>
        <taxon>Archosauria</taxon>
        <taxon>Dinosauria</taxon>
        <taxon>Saurischia</taxon>
        <taxon>Theropoda</taxon>
        <taxon>Coelurosauria</taxon>
        <taxon>Aves</taxon>
        <taxon>Neognathae</taxon>
        <taxon>Neoaves</taxon>
        <taxon>Aequornithes</taxon>
        <taxon>Ciconiiformes</taxon>
        <taxon>Ciconiidae</taxon>
        <taxon>Mycteria</taxon>
    </lineage>
</organism>
<feature type="compositionally biased region" description="Gly residues" evidence="6">
    <location>
        <begin position="304"/>
        <end position="330"/>
    </location>
</feature>
<dbReference type="GO" id="GO:0005886">
    <property type="term" value="C:plasma membrane"/>
    <property type="evidence" value="ECO:0007669"/>
    <property type="project" value="TreeGrafter"/>
</dbReference>
<dbReference type="EMBL" id="JAUNZN010000179">
    <property type="protein sequence ID" value="KAK4805186.1"/>
    <property type="molecule type" value="Genomic_DNA"/>
</dbReference>
<dbReference type="GO" id="GO:0098609">
    <property type="term" value="P:cell-cell adhesion"/>
    <property type="evidence" value="ECO:0007669"/>
    <property type="project" value="TreeGrafter"/>
</dbReference>
<keyword evidence="5" id="KW-0393">Immunoglobulin domain</keyword>
<dbReference type="GO" id="GO:0005911">
    <property type="term" value="C:cell-cell junction"/>
    <property type="evidence" value="ECO:0007669"/>
    <property type="project" value="TreeGrafter"/>
</dbReference>
<dbReference type="Proteomes" id="UP001333110">
    <property type="component" value="Unassembled WGS sequence"/>
</dbReference>
<dbReference type="InterPro" id="IPR013162">
    <property type="entry name" value="CD80_C2-set"/>
</dbReference>
<dbReference type="InterPro" id="IPR003599">
    <property type="entry name" value="Ig_sub"/>
</dbReference>
<keyword evidence="4" id="KW-0325">Glycoprotein</keyword>
<keyword evidence="3" id="KW-1015">Disulfide bond</keyword>
<evidence type="ECO:0000313" key="8">
    <source>
        <dbReference type="EMBL" id="KAK4805186.1"/>
    </source>
</evidence>
<comment type="subcellular location">
    <subcellularLocation>
        <location evidence="1">Membrane</location>
        <topology evidence="1">Single-pass type I membrane protein</topology>
    </subcellularLocation>
</comment>
<name>A0AAN7RPC6_MYCAM</name>
<dbReference type="Pfam" id="PF13927">
    <property type="entry name" value="Ig_3"/>
    <property type="match status" value="1"/>
</dbReference>
<proteinExistence type="predicted"/>
<dbReference type="SUPFAM" id="SSF48726">
    <property type="entry name" value="Immunoglobulin"/>
    <property type="match status" value="3"/>
</dbReference>
<dbReference type="InterPro" id="IPR003598">
    <property type="entry name" value="Ig_sub2"/>
</dbReference>
<dbReference type="GO" id="GO:0050839">
    <property type="term" value="F:cell adhesion molecule binding"/>
    <property type="evidence" value="ECO:0007669"/>
    <property type="project" value="TreeGrafter"/>
</dbReference>
<dbReference type="Pfam" id="PF08205">
    <property type="entry name" value="C2-set_2"/>
    <property type="match status" value="1"/>
</dbReference>
<dbReference type="InterPro" id="IPR013783">
    <property type="entry name" value="Ig-like_fold"/>
</dbReference>
<evidence type="ECO:0000256" key="6">
    <source>
        <dbReference type="SAM" id="MobiDB-lite"/>
    </source>
</evidence>
<evidence type="ECO:0000256" key="3">
    <source>
        <dbReference type="ARBA" id="ARBA00023157"/>
    </source>
</evidence>
<dbReference type="PANTHER" id="PTHR11640:SF31">
    <property type="entry name" value="IRREGULAR CHIASM C-ROUGHEST PROTEIN-RELATED"/>
    <property type="match status" value="1"/>
</dbReference>
<feature type="domain" description="Ig-like" evidence="7">
    <location>
        <begin position="199"/>
        <end position="277"/>
    </location>
</feature>
<feature type="domain" description="Ig-like" evidence="7">
    <location>
        <begin position="99"/>
        <end position="194"/>
    </location>
</feature>
<dbReference type="Gene3D" id="2.60.40.10">
    <property type="entry name" value="Immunoglobulins"/>
    <property type="match status" value="3"/>
</dbReference>
<dbReference type="PROSITE" id="PS50835">
    <property type="entry name" value="IG_LIKE"/>
    <property type="match status" value="3"/>
</dbReference>
<dbReference type="InterPro" id="IPR051275">
    <property type="entry name" value="Cell_adhesion_signaling"/>
</dbReference>
<comment type="caution">
    <text evidence="8">The sequence shown here is derived from an EMBL/GenBank/DDBJ whole genome shotgun (WGS) entry which is preliminary data.</text>
</comment>
<evidence type="ECO:0000259" key="7">
    <source>
        <dbReference type="PROSITE" id="PS50835"/>
    </source>
</evidence>